<dbReference type="RefSeq" id="WP_344610167.1">
    <property type="nucleotide sequence ID" value="NZ_BAAARV010000003.1"/>
</dbReference>
<name>A0ABN3FC01_9ACTN</name>
<protein>
    <submittedName>
        <fullName evidence="1">Uncharacterized protein</fullName>
    </submittedName>
</protein>
<proteinExistence type="predicted"/>
<organism evidence="1 2">
    <name type="scientific">Dactylosporangium salmoneum</name>
    <dbReference type="NCBI Taxonomy" id="53361"/>
    <lineage>
        <taxon>Bacteria</taxon>
        <taxon>Bacillati</taxon>
        <taxon>Actinomycetota</taxon>
        <taxon>Actinomycetes</taxon>
        <taxon>Micromonosporales</taxon>
        <taxon>Micromonosporaceae</taxon>
        <taxon>Dactylosporangium</taxon>
    </lineage>
</organism>
<reference evidence="1 2" key="1">
    <citation type="journal article" date="2019" name="Int. J. Syst. Evol. Microbiol.">
        <title>The Global Catalogue of Microorganisms (GCM) 10K type strain sequencing project: providing services to taxonomists for standard genome sequencing and annotation.</title>
        <authorList>
            <consortium name="The Broad Institute Genomics Platform"/>
            <consortium name="The Broad Institute Genome Sequencing Center for Infectious Disease"/>
            <person name="Wu L."/>
            <person name="Ma J."/>
        </authorList>
    </citation>
    <scope>NUCLEOTIDE SEQUENCE [LARGE SCALE GENOMIC DNA]</scope>
    <source>
        <strain evidence="1 2">JCM 3272</strain>
    </source>
</reference>
<evidence type="ECO:0000313" key="1">
    <source>
        <dbReference type="EMBL" id="GAA2326419.1"/>
    </source>
</evidence>
<dbReference type="Proteomes" id="UP001501444">
    <property type="component" value="Unassembled WGS sequence"/>
</dbReference>
<gene>
    <name evidence="1" type="ORF">GCM10010170_001200</name>
</gene>
<dbReference type="EMBL" id="BAAARV010000003">
    <property type="protein sequence ID" value="GAA2326419.1"/>
    <property type="molecule type" value="Genomic_DNA"/>
</dbReference>
<keyword evidence="2" id="KW-1185">Reference proteome</keyword>
<evidence type="ECO:0000313" key="2">
    <source>
        <dbReference type="Proteomes" id="UP001501444"/>
    </source>
</evidence>
<accession>A0ABN3FC01</accession>
<sequence length="75" mass="7782">MTTTITADDIRALAQSTDADPALAVADGGVRLVPQATDADGHIVYTRADLVRDYGEEVTDVQAEVLAAGLTAQLP</sequence>
<comment type="caution">
    <text evidence="1">The sequence shown here is derived from an EMBL/GenBank/DDBJ whole genome shotgun (WGS) entry which is preliminary data.</text>
</comment>